<protein>
    <submittedName>
        <fullName evidence="1">Uncharacterized protein</fullName>
    </submittedName>
</protein>
<proteinExistence type="predicted"/>
<reference evidence="1 2" key="1">
    <citation type="journal article" date="2015" name="Genome Biol. Evol.">
        <title>Phylogenomic analyses indicate that early fungi evolved digesting cell walls of algal ancestors of land plants.</title>
        <authorList>
            <person name="Chang Y."/>
            <person name="Wang S."/>
            <person name="Sekimoto S."/>
            <person name="Aerts A.L."/>
            <person name="Choi C."/>
            <person name="Clum A."/>
            <person name="LaButti K.M."/>
            <person name="Lindquist E.A."/>
            <person name="Yee Ngan C."/>
            <person name="Ohm R.A."/>
            <person name="Salamov A.A."/>
            <person name="Grigoriev I.V."/>
            <person name="Spatafora J.W."/>
            <person name="Berbee M.L."/>
        </authorList>
    </citation>
    <scope>NUCLEOTIDE SEQUENCE [LARGE SCALE GENOMIC DNA]</scope>
    <source>
        <strain evidence="1 2">NRRL 28638</strain>
    </source>
</reference>
<keyword evidence="2" id="KW-1185">Reference proteome</keyword>
<organism evidence="1 2">
    <name type="scientific">Conidiobolus coronatus (strain ATCC 28846 / CBS 209.66 / NRRL 28638)</name>
    <name type="common">Delacroixia coronata</name>
    <dbReference type="NCBI Taxonomy" id="796925"/>
    <lineage>
        <taxon>Eukaryota</taxon>
        <taxon>Fungi</taxon>
        <taxon>Fungi incertae sedis</taxon>
        <taxon>Zoopagomycota</taxon>
        <taxon>Entomophthoromycotina</taxon>
        <taxon>Entomophthoromycetes</taxon>
        <taxon>Entomophthorales</taxon>
        <taxon>Ancylistaceae</taxon>
        <taxon>Conidiobolus</taxon>
    </lineage>
</organism>
<gene>
    <name evidence="1" type="ORF">CONCODRAFT_11236</name>
</gene>
<dbReference type="EMBL" id="KQ964685">
    <property type="protein sequence ID" value="KXN66845.1"/>
    <property type="molecule type" value="Genomic_DNA"/>
</dbReference>
<evidence type="ECO:0000313" key="1">
    <source>
        <dbReference type="EMBL" id="KXN66845.1"/>
    </source>
</evidence>
<dbReference type="Proteomes" id="UP000070444">
    <property type="component" value="Unassembled WGS sequence"/>
</dbReference>
<dbReference type="AlphaFoldDB" id="A0A137NVH7"/>
<sequence>MTLKKITRSGENLKRREIQVEGLDLNSDDNEVLVGAREKNKISPTVSTNDNLIPELNKFTLSPSLTQSSPLLQGSRRQSNNMVSDIRKTPLTNNQVLTQQHHNPISSASRHQYHSHLHYHRQHPIHHHHRRTLSATHSDIRSIRPVRHSTIRFSAQERQELIESNLRRSEVLRRQMQIIEYELFVISKNISKLQE</sequence>
<name>A0A137NVH7_CONC2</name>
<accession>A0A137NVH7</accession>
<evidence type="ECO:0000313" key="2">
    <source>
        <dbReference type="Proteomes" id="UP000070444"/>
    </source>
</evidence>